<dbReference type="SUPFAM" id="SSF53850">
    <property type="entry name" value="Periplasmic binding protein-like II"/>
    <property type="match status" value="1"/>
</dbReference>
<dbReference type="Pfam" id="PF00126">
    <property type="entry name" value="HTH_1"/>
    <property type="match status" value="1"/>
</dbReference>
<dbReference type="Pfam" id="PF03466">
    <property type="entry name" value="LysR_substrate"/>
    <property type="match status" value="1"/>
</dbReference>
<dbReference type="EMBL" id="CP096034">
    <property type="protein sequence ID" value="UPM53975.1"/>
    <property type="molecule type" value="Genomic_DNA"/>
</dbReference>
<keyword evidence="7" id="KW-1185">Reference proteome</keyword>
<dbReference type="InterPro" id="IPR050950">
    <property type="entry name" value="HTH-type_LysR_regulators"/>
</dbReference>
<dbReference type="InterPro" id="IPR036388">
    <property type="entry name" value="WH-like_DNA-bd_sf"/>
</dbReference>
<dbReference type="RefSeq" id="WP_248267193.1">
    <property type="nucleotide sequence ID" value="NZ_CP096034.1"/>
</dbReference>
<keyword evidence="3" id="KW-0238">DNA-binding</keyword>
<dbReference type="PROSITE" id="PS50931">
    <property type="entry name" value="HTH_LYSR"/>
    <property type="match status" value="1"/>
</dbReference>
<dbReference type="Gene3D" id="3.40.190.290">
    <property type="match status" value="1"/>
</dbReference>
<comment type="similarity">
    <text evidence="1">Belongs to the LysR transcriptional regulatory family.</text>
</comment>
<dbReference type="PANTHER" id="PTHR30419">
    <property type="entry name" value="HTH-TYPE TRANSCRIPTIONAL REGULATOR YBHD"/>
    <property type="match status" value="1"/>
</dbReference>
<dbReference type="CDD" id="cd05466">
    <property type="entry name" value="PBP2_LTTR_substrate"/>
    <property type="match status" value="1"/>
</dbReference>
<sequence>MNFEQMEHIVIVADERSITKAAEKLHISTSGLSQSITKLENELGIEIFNRSKKIITPTFDGEKVISTATLIINTIKDMNNEIDIYKSKNVNNLKILTTTTGLDYLLEETIINYKLKNKNIYFDITKKDVKEIIKNFLENNYDFAFLYTSLESLINLKNIGYKHIHRSPLCVGVGKKSPFYSLEYINPSDLKNAKILWYKSSNFNLVSNAFNLTPDQMFINANNVSLLLEMAKESDAIFFAPEIVFINFDVVKNGDIKLIPIKENNQFFNIDYWLIYFENKGLSNLAEDLIENFLEYLDNVVKRKDNIN</sequence>
<dbReference type="PRINTS" id="PR00039">
    <property type="entry name" value="HTHLYSR"/>
</dbReference>
<evidence type="ECO:0000313" key="7">
    <source>
        <dbReference type="Proteomes" id="UP000830639"/>
    </source>
</evidence>
<dbReference type="PANTHER" id="PTHR30419:SF28">
    <property type="entry name" value="HTH-TYPE TRANSCRIPTIONAL REGULATOR BSDA"/>
    <property type="match status" value="1"/>
</dbReference>
<keyword evidence="4" id="KW-0804">Transcription</keyword>
<dbReference type="InterPro" id="IPR000847">
    <property type="entry name" value="LysR_HTH_N"/>
</dbReference>
<evidence type="ECO:0000313" key="6">
    <source>
        <dbReference type="EMBL" id="UPM53975.1"/>
    </source>
</evidence>
<feature type="domain" description="HTH lysR-type" evidence="5">
    <location>
        <begin position="1"/>
        <end position="58"/>
    </location>
</feature>
<dbReference type="Proteomes" id="UP000830639">
    <property type="component" value="Chromosome"/>
</dbReference>
<proteinExistence type="inferred from homology"/>
<evidence type="ECO:0000259" key="5">
    <source>
        <dbReference type="PROSITE" id="PS50931"/>
    </source>
</evidence>
<evidence type="ECO:0000256" key="1">
    <source>
        <dbReference type="ARBA" id="ARBA00009437"/>
    </source>
</evidence>
<reference evidence="6 7" key="1">
    <citation type="submission" date="2022-04" db="EMBL/GenBank/DDBJ databases">
        <title>Mechanism of arsenic methylation and mitigation arsenic toxicity by Bacillus sp. LH14 from an Arsenic-Contaminated Paddy Soil.</title>
        <authorList>
            <person name="Wang D."/>
        </authorList>
    </citation>
    <scope>NUCLEOTIDE SEQUENCE [LARGE SCALE GENOMIC DNA]</scope>
    <source>
        <strain evidence="6 7">LH14</strain>
    </source>
</reference>
<accession>A0ABY4JNS9</accession>
<evidence type="ECO:0000256" key="4">
    <source>
        <dbReference type="ARBA" id="ARBA00023163"/>
    </source>
</evidence>
<gene>
    <name evidence="6" type="ORF">MY490_19850</name>
</gene>
<evidence type="ECO:0000256" key="2">
    <source>
        <dbReference type="ARBA" id="ARBA00023015"/>
    </source>
</evidence>
<protein>
    <submittedName>
        <fullName evidence="6">LysR family transcriptional regulator</fullName>
    </submittedName>
</protein>
<organism evidence="6 7">
    <name type="scientific">Gottfriedia acidiceleris</name>
    <dbReference type="NCBI Taxonomy" id="371036"/>
    <lineage>
        <taxon>Bacteria</taxon>
        <taxon>Bacillati</taxon>
        <taxon>Bacillota</taxon>
        <taxon>Bacilli</taxon>
        <taxon>Bacillales</taxon>
        <taxon>Bacillaceae</taxon>
        <taxon>Gottfriedia</taxon>
    </lineage>
</organism>
<dbReference type="Gene3D" id="1.10.10.10">
    <property type="entry name" value="Winged helix-like DNA-binding domain superfamily/Winged helix DNA-binding domain"/>
    <property type="match status" value="1"/>
</dbReference>
<evidence type="ECO:0000256" key="3">
    <source>
        <dbReference type="ARBA" id="ARBA00023125"/>
    </source>
</evidence>
<keyword evidence="2" id="KW-0805">Transcription regulation</keyword>
<name>A0ABY4JNS9_9BACI</name>
<dbReference type="InterPro" id="IPR036390">
    <property type="entry name" value="WH_DNA-bd_sf"/>
</dbReference>
<dbReference type="SUPFAM" id="SSF46785">
    <property type="entry name" value="Winged helix' DNA-binding domain"/>
    <property type="match status" value="1"/>
</dbReference>
<dbReference type="InterPro" id="IPR005119">
    <property type="entry name" value="LysR_subst-bd"/>
</dbReference>